<name>A0ABY6LSV0_9ARAC</name>
<evidence type="ECO:0000313" key="2">
    <source>
        <dbReference type="EMBL" id="UYV84325.1"/>
    </source>
</evidence>
<organism evidence="2 3">
    <name type="scientific">Cordylochernes scorpioides</name>
    <dbReference type="NCBI Taxonomy" id="51811"/>
    <lineage>
        <taxon>Eukaryota</taxon>
        <taxon>Metazoa</taxon>
        <taxon>Ecdysozoa</taxon>
        <taxon>Arthropoda</taxon>
        <taxon>Chelicerata</taxon>
        <taxon>Arachnida</taxon>
        <taxon>Pseudoscorpiones</taxon>
        <taxon>Cheliferoidea</taxon>
        <taxon>Chernetidae</taxon>
        <taxon>Cordylochernes</taxon>
    </lineage>
</organism>
<proteinExistence type="predicted"/>
<evidence type="ECO:0000313" key="3">
    <source>
        <dbReference type="Proteomes" id="UP001235939"/>
    </source>
</evidence>
<gene>
    <name evidence="2" type="ORF">LAZ67_X001847</name>
</gene>
<dbReference type="Proteomes" id="UP001235939">
    <property type="component" value="Chromosome X"/>
</dbReference>
<evidence type="ECO:0008006" key="4">
    <source>
        <dbReference type="Google" id="ProtNLM"/>
    </source>
</evidence>
<protein>
    <recommendedName>
        <fullName evidence="4">Transposase</fullName>
    </recommendedName>
</protein>
<keyword evidence="3" id="KW-1185">Reference proteome</keyword>
<dbReference type="PANTHER" id="PTHR46060:SF1">
    <property type="entry name" value="MARINER MOS1 TRANSPOSASE-LIKE PROTEIN"/>
    <property type="match status" value="1"/>
</dbReference>
<evidence type="ECO:0000256" key="1">
    <source>
        <dbReference type="SAM" id="MobiDB-lite"/>
    </source>
</evidence>
<dbReference type="Gene3D" id="3.30.420.10">
    <property type="entry name" value="Ribonuclease H-like superfamily/Ribonuclease H"/>
    <property type="match status" value="1"/>
</dbReference>
<dbReference type="EMBL" id="CP092886">
    <property type="protein sequence ID" value="UYV84325.1"/>
    <property type="molecule type" value="Genomic_DNA"/>
</dbReference>
<feature type="compositionally biased region" description="Basic and acidic residues" evidence="1">
    <location>
        <begin position="11"/>
        <end position="21"/>
    </location>
</feature>
<feature type="region of interest" description="Disordered" evidence="1">
    <location>
        <begin position="1"/>
        <end position="26"/>
    </location>
</feature>
<dbReference type="InterPro" id="IPR036397">
    <property type="entry name" value="RNaseH_sf"/>
</dbReference>
<dbReference type="InterPro" id="IPR052709">
    <property type="entry name" value="Transposase-MT_Hybrid"/>
</dbReference>
<accession>A0ABY6LSV0</accession>
<sequence>MSIFRSVLISGKKDGTNEPRSGRPPTAFTQEKIELLEKGVDIGSVAINIIISDHLKYKKILVSRWVPHSLTETKNLGELNGVLSGVLLHHGNARPHTSAQTLDFLANSGVQLVTHPTYSPDLAPCDFFISKGVKFDTDDETLQAFINAVNSIPEDDWCKCFDNWFSRMKSFIGAMGVVNPTPPIEPFLAQRGFWERGDELQYASLEHPTHALLDSGPEIWLANPSFEYSHSGDIH</sequence>
<dbReference type="PANTHER" id="PTHR46060">
    <property type="entry name" value="MARINER MOS1 TRANSPOSASE-LIKE PROTEIN"/>
    <property type="match status" value="1"/>
</dbReference>
<reference evidence="2 3" key="1">
    <citation type="submission" date="2022-03" db="EMBL/GenBank/DDBJ databases">
        <title>A chromosomal length assembly of Cordylochernes scorpioides.</title>
        <authorList>
            <person name="Zeh D."/>
            <person name="Zeh J."/>
        </authorList>
    </citation>
    <scope>NUCLEOTIDE SEQUENCE [LARGE SCALE GENOMIC DNA]</scope>
    <source>
        <strain evidence="2">IN4F17</strain>
        <tissue evidence="2">Whole Body</tissue>
    </source>
</reference>